<protein>
    <recommendedName>
        <fullName evidence="3">SH3b domain-containing protein</fullName>
    </recommendedName>
</protein>
<comment type="caution">
    <text evidence="1">The sequence shown here is derived from an EMBL/GenBank/DDBJ whole genome shotgun (WGS) entry which is preliminary data.</text>
</comment>
<organism evidence="1 2">
    <name type="scientific">Roseateles aquae</name>
    <dbReference type="NCBI Taxonomy" id="3077235"/>
    <lineage>
        <taxon>Bacteria</taxon>
        <taxon>Pseudomonadati</taxon>
        <taxon>Pseudomonadota</taxon>
        <taxon>Betaproteobacteria</taxon>
        <taxon>Burkholderiales</taxon>
        <taxon>Sphaerotilaceae</taxon>
        <taxon>Roseateles</taxon>
    </lineage>
</organism>
<evidence type="ECO:0000313" key="1">
    <source>
        <dbReference type="EMBL" id="MDT8999845.1"/>
    </source>
</evidence>
<proteinExistence type="predicted"/>
<dbReference type="EMBL" id="JAVXZY010000004">
    <property type="protein sequence ID" value="MDT8999845.1"/>
    <property type="molecule type" value="Genomic_DNA"/>
</dbReference>
<evidence type="ECO:0000313" key="2">
    <source>
        <dbReference type="Proteomes" id="UP001246372"/>
    </source>
</evidence>
<gene>
    <name evidence="1" type="ORF">RQP53_11250</name>
</gene>
<accession>A0ABU3PBD5</accession>
<reference evidence="1" key="1">
    <citation type="submission" date="2023-09" db="EMBL/GenBank/DDBJ databases">
        <title>Paucibacter sp. APW11 Genome sequencing and assembly.</title>
        <authorList>
            <person name="Kim I."/>
        </authorList>
    </citation>
    <scope>NUCLEOTIDE SEQUENCE</scope>
    <source>
        <strain evidence="1">APW11</strain>
    </source>
</reference>
<dbReference type="RefSeq" id="WP_315650410.1">
    <property type="nucleotide sequence ID" value="NZ_JAVXZY010000004.1"/>
</dbReference>
<name>A0ABU3PBD5_9BURK</name>
<keyword evidence="2" id="KW-1185">Reference proteome</keyword>
<dbReference type="Proteomes" id="UP001246372">
    <property type="component" value="Unassembled WGS sequence"/>
</dbReference>
<sequence>MSLLAVPLALAIVAQDQLALRAAPRESSAVLVQLAQGESLELRGLRQDHVEVWDYRRERGGYVLAAGLRPVSLQAEAAPELLAVLRFLREQPGAEALGLAYAAAYLKAVPAAALTAEPFDALGQIADRLAQRASRTQGSGSTPAELQLAAQLEVAAGYGVQLQSLSQDGVMRVCYDGEAFRRVLAMPSATAAQRARAALGLSRPDCLADTLRPHERLAQLQARAELLDQLDLQPVSETQRNRVRLRRAGLWAELAQQFQIRGDLQASAPEAARRALQALTALNKAELADADRADYSEAALRVAASRWAAESAAGASNSRLQLTELPADPAKPGQHCLALTDSSARVPGAALLSACSYGAIWVNSAQFSPDGRAVALAVQPLAGWRELWLMQQTAAGWHLDVLPPSSEGPGLGYAEFAGWVPGGERLLLVRESRSGSRFKRSFETIKRADLSVEKQAASPDLLPVFQRWADPAWRRQTLSLR</sequence>
<evidence type="ECO:0008006" key="3">
    <source>
        <dbReference type="Google" id="ProtNLM"/>
    </source>
</evidence>